<evidence type="ECO:0000313" key="2">
    <source>
        <dbReference type="Proteomes" id="UP000272117"/>
    </source>
</evidence>
<comment type="caution">
    <text evidence="1">The sequence shown here is derived from an EMBL/GenBank/DDBJ whole genome shotgun (WGS) entry which is preliminary data.</text>
</comment>
<dbReference type="EMBL" id="RJJD01000008">
    <property type="protein sequence ID" value="RNI25874.1"/>
    <property type="molecule type" value="Genomic_DNA"/>
</dbReference>
<dbReference type="InterPro" id="IPR029016">
    <property type="entry name" value="GAF-like_dom_sf"/>
</dbReference>
<dbReference type="SUPFAM" id="SSF55781">
    <property type="entry name" value="GAF domain-like"/>
    <property type="match status" value="1"/>
</dbReference>
<evidence type="ECO:0000313" key="1">
    <source>
        <dbReference type="EMBL" id="RNI25874.1"/>
    </source>
</evidence>
<gene>
    <name evidence="1" type="ORF">EFB08_13595</name>
</gene>
<organism evidence="1 2">
    <name type="scientific">Rufibacter latericius</name>
    <dbReference type="NCBI Taxonomy" id="2487040"/>
    <lineage>
        <taxon>Bacteria</taxon>
        <taxon>Pseudomonadati</taxon>
        <taxon>Bacteroidota</taxon>
        <taxon>Cytophagia</taxon>
        <taxon>Cytophagales</taxon>
        <taxon>Hymenobacteraceae</taxon>
        <taxon>Rufibacter</taxon>
    </lineage>
</organism>
<sequence>MQPNDYQISVTSFPFTAYLSLKPIISYWQRFEDDCKSSFMLCAQEISRQLKEIPEILEPITDLNALGPQHTCLIDLLMTAIFPPATHESEASGAVGPRYDASFYYTQPFKQIILNENKHLKRPLNIDEHRMLFNRVRMVYLMILEKFYQVQVPHEEFLIYTVPDYQLGLYRHYNVVLNTQFLDITLTQSLPELSEEDIQTMLDNIRDMDIWMELLPPQNFEISGFYIMNLLDVTDQEVLSSLKNDLLERDVMLAPDRFEQLQEKIRVLFKRPHLQLGVAAFHKNKSAFVNFGNKINHSFLLQSEITSSSYAGFKAIYDELVRDGEPLVIKNVENTEHLPDGVREEMLSMGIRNIVLALLRYGNDPIGILELGSPNPGDLDNFSITKVEQFLPLFSVAVNRNSEEIEARVQSVIREKFTAIHPVLEWRFREAAMNLLDKINASPIAPNPEMEAIIFPDVYPLYAVADVRGSSTERNTAILGDLVEHLQLAERILKKAVEVHSLPILDELRFSVSKHLRQLKKGVLIQDGITIFETLRTQVEPMFQFLEVTHPELVAHIQDYRNAMDPTLGILYKRRKAFEESLTLINETISEYVEQEELNAQQMYPHYFERFVTDGVEFNIYVGQSLVENQPFDLMFLRNLRLWQLMVICEVAQRTHALKPKLKVPLETTQLILIHSQPLAIRFRQDERKFDVDGAYNIRYEIVKKRIDKALVRDTEERLTQPGKIAIVYSQVREANEYLEYIEYLQNKGILTEHVEQLEVEDLQGVSGLKALRVQIKV</sequence>
<dbReference type="Gene3D" id="3.30.450.40">
    <property type="match status" value="1"/>
</dbReference>
<reference evidence="1 2" key="1">
    <citation type="submission" date="2018-11" db="EMBL/GenBank/DDBJ databases">
        <title>Rufibacter latericius sp. nov., isolated from water in Baiyang Lake.</title>
        <authorList>
            <person name="Yang Y."/>
        </authorList>
    </citation>
    <scope>NUCLEOTIDE SEQUENCE [LARGE SCALE GENOMIC DNA]</scope>
    <source>
        <strain evidence="1 2">R-22-1c-1</strain>
    </source>
</reference>
<dbReference type="OrthoDB" id="627374at2"/>
<dbReference type="AlphaFoldDB" id="A0A3M9MK31"/>
<proteinExistence type="predicted"/>
<keyword evidence="2" id="KW-1185">Reference proteome</keyword>
<protein>
    <submittedName>
        <fullName evidence="1">GAF domain-containing protein</fullName>
    </submittedName>
</protein>
<accession>A0A3M9MK31</accession>
<dbReference type="RefSeq" id="WP_123127496.1">
    <property type="nucleotide sequence ID" value="NZ_RJJD01000008.1"/>
</dbReference>
<name>A0A3M9MK31_9BACT</name>
<dbReference type="Proteomes" id="UP000272117">
    <property type="component" value="Unassembled WGS sequence"/>
</dbReference>